<organism evidence="2 3">
    <name type="scientific">Sporothrix eucalyptigena</name>
    <dbReference type="NCBI Taxonomy" id="1812306"/>
    <lineage>
        <taxon>Eukaryota</taxon>
        <taxon>Fungi</taxon>
        <taxon>Dikarya</taxon>
        <taxon>Ascomycota</taxon>
        <taxon>Pezizomycotina</taxon>
        <taxon>Sordariomycetes</taxon>
        <taxon>Sordariomycetidae</taxon>
        <taxon>Ophiostomatales</taxon>
        <taxon>Ophiostomataceae</taxon>
        <taxon>Sporothrix</taxon>
    </lineage>
</organism>
<dbReference type="PANTHER" id="PTHR33112:SF12">
    <property type="entry name" value="HETEROKARYON INCOMPATIBILITY DOMAIN-CONTAINING PROTEIN"/>
    <property type="match status" value="1"/>
</dbReference>
<proteinExistence type="predicted"/>
<dbReference type="Proteomes" id="UP001642482">
    <property type="component" value="Unassembled WGS sequence"/>
</dbReference>
<dbReference type="PANTHER" id="PTHR33112">
    <property type="entry name" value="DOMAIN PROTEIN, PUTATIVE-RELATED"/>
    <property type="match status" value="1"/>
</dbReference>
<dbReference type="EMBL" id="CAWUHD010000008">
    <property type="protein sequence ID" value="CAK7211921.1"/>
    <property type="molecule type" value="Genomic_DNA"/>
</dbReference>
<accession>A0ABP0AXD6</accession>
<protein>
    <recommendedName>
        <fullName evidence="1">Heterokaryon incompatibility domain-containing protein</fullName>
    </recommendedName>
</protein>
<comment type="caution">
    <text evidence="2">The sequence shown here is derived from an EMBL/GenBank/DDBJ whole genome shotgun (WGS) entry which is preliminary data.</text>
</comment>
<dbReference type="InterPro" id="IPR010730">
    <property type="entry name" value="HET"/>
</dbReference>
<sequence>MPASLYAALRGRLTSKFNGQPSAGNITTPPQSVVPSLKTLSNLPDVPLDVSCYGDALCETCSQLGLTKRRFFVLPGDPEYGAGSQPDGDLRDLGPLAEIALRMSCPMCRLVYVTVGGDRLPVEERGLAVHISCCWNTTGPQDPQAPWVHEAAVRVLRLYVRTSDQKHVKELGMFFPEMTMLAADVPSTPYEGAHPASVHHFVRLRKQGSIDFDVVRRWLKLCNDHHGSTCRVNPLLELNALKRDHTHPADEMPEFRCIDVARMCLKRIPSGTPYAALSYVWGRRSFYCTKRAVVDELEQPGSLTLLGDHLPQTIRDALQVAREVGLTYLWIDTLCIVQDDEAVKMATIVKMDMVYCAAELVIIAAGTPDAYAGIAGVSGGSGRPRQAIEQIAPGLRLAANARWQDYIDDSLYYKRGWTLQEDHFAMRSLVFIGGTVVFRCRGADAWQEHIFEPEEELRGNGGADAEAAYDQDDLRDVGAMEEFVNSYSERVLSFGSDLYNAFAGMARQLMVQYNTDLCHGLPTRFFDWHLLWETGNGTHHVRCQGSTLTGDGRGPSWSWSGWTGGRIFAHIWDWYTRDIGMVNRGIRTRTWIVWHHRVAHDSTECVPLVRHMQGIDADEQSDSGDQSNSYHSRNLYGEKTHTKRRFPGLDCSQTRPTPMQLSSLYSTDEDATKPLTWPPTYVKDTLSENPGSGFLQFWTVSILLRIAEPESADIDFDILHGDHRRLGVYGKSGRELGFVVVEPDWLESQDATNGNGKLPQTREFILICEARDERAPRNGNPDKHKAGWKFKTMMLEWVTPGQRRWARGQIEALPEGEESDEAGAAYAERVCLSSIAFDDLDEALGGGPEWKEIILG</sequence>
<gene>
    <name evidence="2" type="ORF">SEUCBS140593_001329</name>
</gene>
<name>A0ABP0AXD6_9PEZI</name>
<evidence type="ECO:0000259" key="1">
    <source>
        <dbReference type="Pfam" id="PF06985"/>
    </source>
</evidence>
<feature type="domain" description="Heterokaryon incompatibility" evidence="1">
    <location>
        <begin position="274"/>
        <end position="421"/>
    </location>
</feature>
<evidence type="ECO:0000313" key="3">
    <source>
        <dbReference type="Proteomes" id="UP001642482"/>
    </source>
</evidence>
<reference evidence="2 3" key="1">
    <citation type="submission" date="2024-01" db="EMBL/GenBank/DDBJ databases">
        <authorList>
            <person name="Allen C."/>
            <person name="Tagirdzhanova G."/>
        </authorList>
    </citation>
    <scope>NUCLEOTIDE SEQUENCE [LARGE SCALE GENOMIC DNA]</scope>
</reference>
<evidence type="ECO:0000313" key="2">
    <source>
        <dbReference type="EMBL" id="CAK7211921.1"/>
    </source>
</evidence>
<keyword evidence="3" id="KW-1185">Reference proteome</keyword>
<dbReference type="Pfam" id="PF06985">
    <property type="entry name" value="HET"/>
    <property type="match status" value="1"/>
</dbReference>